<accession>A0A916ZC57</accession>
<protein>
    <submittedName>
        <fullName evidence="1">Uncharacterized protein</fullName>
    </submittedName>
</protein>
<proteinExistence type="predicted"/>
<evidence type="ECO:0000313" key="2">
    <source>
        <dbReference type="Proteomes" id="UP000644699"/>
    </source>
</evidence>
<dbReference type="Proteomes" id="UP000644699">
    <property type="component" value="Unassembled WGS sequence"/>
</dbReference>
<name>A0A916ZC57_9HYPH</name>
<reference evidence="1" key="2">
    <citation type="submission" date="2020-09" db="EMBL/GenBank/DDBJ databases">
        <authorList>
            <person name="Sun Q."/>
            <person name="Zhou Y."/>
        </authorList>
    </citation>
    <scope>NUCLEOTIDE SEQUENCE</scope>
    <source>
        <strain evidence="1">CGMCC 1.15367</strain>
    </source>
</reference>
<keyword evidence="2" id="KW-1185">Reference proteome</keyword>
<comment type="caution">
    <text evidence="1">The sequence shown here is derived from an EMBL/GenBank/DDBJ whole genome shotgun (WGS) entry which is preliminary data.</text>
</comment>
<gene>
    <name evidence="1" type="ORF">GCM10011390_03280</name>
</gene>
<reference evidence="1" key="1">
    <citation type="journal article" date="2014" name="Int. J. Syst. Evol. Microbiol.">
        <title>Complete genome sequence of Corynebacterium casei LMG S-19264T (=DSM 44701T), isolated from a smear-ripened cheese.</title>
        <authorList>
            <consortium name="US DOE Joint Genome Institute (JGI-PGF)"/>
            <person name="Walter F."/>
            <person name="Albersmeier A."/>
            <person name="Kalinowski J."/>
            <person name="Ruckert C."/>
        </authorList>
    </citation>
    <scope>NUCLEOTIDE SEQUENCE</scope>
    <source>
        <strain evidence="1">CGMCC 1.15367</strain>
    </source>
</reference>
<dbReference type="EMBL" id="BMIQ01000001">
    <property type="protein sequence ID" value="GGD87860.1"/>
    <property type="molecule type" value="Genomic_DNA"/>
</dbReference>
<organism evidence="1 2">
    <name type="scientific">Aureimonas endophytica</name>
    <dbReference type="NCBI Taxonomy" id="2027858"/>
    <lineage>
        <taxon>Bacteria</taxon>
        <taxon>Pseudomonadati</taxon>
        <taxon>Pseudomonadota</taxon>
        <taxon>Alphaproteobacteria</taxon>
        <taxon>Hyphomicrobiales</taxon>
        <taxon>Aurantimonadaceae</taxon>
        <taxon>Aureimonas</taxon>
    </lineage>
</organism>
<sequence>MAIVVRCGCGKSVLDPAQNFEGFISPMAEIEDLRWRCSWCGRRASYVRWRLVQDVNREALAQWKPPPGMRRRH</sequence>
<dbReference type="AlphaFoldDB" id="A0A916ZC57"/>
<dbReference type="RefSeq" id="WP_188906478.1">
    <property type="nucleotide sequence ID" value="NZ_BMIQ01000001.1"/>
</dbReference>
<evidence type="ECO:0000313" key="1">
    <source>
        <dbReference type="EMBL" id="GGD87860.1"/>
    </source>
</evidence>